<gene>
    <name evidence="2" type="ORF">CTI12_AA057640</name>
</gene>
<dbReference type="STRING" id="35608.A0A2U1NQH3"/>
<protein>
    <submittedName>
        <fullName evidence="2">Ankyrin repeat family protein / regulator of chromosome condensation (RCC1) family protein</fullName>
    </submittedName>
</protein>
<keyword evidence="3" id="KW-1185">Reference proteome</keyword>
<evidence type="ECO:0000313" key="2">
    <source>
        <dbReference type="EMBL" id="PWA75752.1"/>
    </source>
</evidence>
<proteinExistence type="predicted"/>
<feature type="region of interest" description="Disordered" evidence="1">
    <location>
        <begin position="226"/>
        <end position="260"/>
    </location>
</feature>
<reference evidence="2 3" key="1">
    <citation type="journal article" date="2018" name="Mol. Plant">
        <title>The genome of Artemisia annua provides insight into the evolution of Asteraceae family and artemisinin biosynthesis.</title>
        <authorList>
            <person name="Shen Q."/>
            <person name="Zhang L."/>
            <person name="Liao Z."/>
            <person name="Wang S."/>
            <person name="Yan T."/>
            <person name="Shi P."/>
            <person name="Liu M."/>
            <person name="Fu X."/>
            <person name="Pan Q."/>
            <person name="Wang Y."/>
            <person name="Lv Z."/>
            <person name="Lu X."/>
            <person name="Zhang F."/>
            <person name="Jiang W."/>
            <person name="Ma Y."/>
            <person name="Chen M."/>
            <person name="Hao X."/>
            <person name="Li L."/>
            <person name="Tang Y."/>
            <person name="Lv G."/>
            <person name="Zhou Y."/>
            <person name="Sun X."/>
            <person name="Brodelius P.E."/>
            <person name="Rose J.K.C."/>
            <person name="Tang K."/>
        </authorList>
    </citation>
    <scope>NUCLEOTIDE SEQUENCE [LARGE SCALE GENOMIC DNA]</scope>
    <source>
        <strain evidence="3">cv. Huhao1</strain>
        <tissue evidence="2">Leaf</tissue>
    </source>
</reference>
<accession>A0A2U1NQH3</accession>
<feature type="compositionally biased region" description="Basic residues" evidence="1">
    <location>
        <begin position="36"/>
        <end position="45"/>
    </location>
</feature>
<evidence type="ECO:0000313" key="3">
    <source>
        <dbReference type="Proteomes" id="UP000245207"/>
    </source>
</evidence>
<dbReference type="Proteomes" id="UP000245207">
    <property type="component" value="Unassembled WGS sequence"/>
</dbReference>
<dbReference type="EMBL" id="PKPP01002359">
    <property type="protein sequence ID" value="PWA75752.1"/>
    <property type="molecule type" value="Genomic_DNA"/>
</dbReference>
<comment type="caution">
    <text evidence="2">The sequence shown here is derived from an EMBL/GenBank/DDBJ whole genome shotgun (WGS) entry which is preliminary data.</text>
</comment>
<evidence type="ECO:0000256" key="1">
    <source>
        <dbReference type="SAM" id="MobiDB-lite"/>
    </source>
</evidence>
<feature type="region of interest" description="Disordered" evidence="1">
    <location>
        <begin position="25"/>
        <end position="48"/>
    </location>
</feature>
<feature type="compositionally biased region" description="Polar residues" evidence="1">
    <location>
        <begin position="229"/>
        <end position="251"/>
    </location>
</feature>
<organism evidence="2 3">
    <name type="scientific">Artemisia annua</name>
    <name type="common">Sweet wormwood</name>
    <dbReference type="NCBI Taxonomy" id="35608"/>
    <lineage>
        <taxon>Eukaryota</taxon>
        <taxon>Viridiplantae</taxon>
        <taxon>Streptophyta</taxon>
        <taxon>Embryophyta</taxon>
        <taxon>Tracheophyta</taxon>
        <taxon>Spermatophyta</taxon>
        <taxon>Magnoliopsida</taxon>
        <taxon>eudicotyledons</taxon>
        <taxon>Gunneridae</taxon>
        <taxon>Pentapetalae</taxon>
        <taxon>asterids</taxon>
        <taxon>campanulids</taxon>
        <taxon>Asterales</taxon>
        <taxon>Asteraceae</taxon>
        <taxon>Asteroideae</taxon>
        <taxon>Anthemideae</taxon>
        <taxon>Artemisiinae</taxon>
        <taxon>Artemisia</taxon>
    </lineage>
</organism>
<sequence>MRKKVEKVCGELGVPVETAQAKPTSLVDQKVESTKKQRRTNRRKWTRGEEVHVSFESDSKLNTVKGFTPSELSQVDQKEKEIDDTGGIKLGYTETPPGCRITYRKCPGNGKRRETRGNAGETSYGHREGKNSSSPASSNKKKNRKGGLSMFLSGALDDTPKIVTPPPPVTPKSERPAWGCAKIPKGPMGSTSLREIQDEQGKTVRHQPVAKKKDQCEVLPHVKTGGKLSLSSFLPSNSIPMGPGTSLSPQVADTEKNTPP</sequence>
<dbReference type="AlphaFoldDB" id="A0A2U1NQH3"/>
<name>A0A2U1NQH3_ARTAN</name>
<feature type="region of interest" description="Disordered" evidence="1">
    <location>
        <begin position="70"/>
        <end position="211"/>
    </location>
</feature>
<dbReference type="OrthoDB" id="1744320at2759"/>